<dbReference type="InterPro" id="IPR050124">
    <property type="entry name" value="tRNA_CCA-adding_enzyme"/>
</dbReference>
<evidence type="ECO:0000256" key="7">
    <source>
        <dbReference type="ARBA" id="ARBA00022800"/>
    </source>
</evidence>
<dbReference type="GO" id="GO:0003723">
    <property type="term" value="F:RNA binding"/>
    <property type="evidence" value="ECO:0007669"/>
    <property type="project" value="UniProtKB-KW"/>
</dbReference>
<gene>
    <name evidence="13" type="ORF">LCGC14_1533990</name>
</gene>
<evidence type="ECO:0008006" key="14">
    <source>
        <dbReference type="Google" id="ProtNLM"/>
    </source>
</evidence>
<accession>A0A0F9LAU3</accession>
<keyword evidence="8" id="KW-0067">ATP-binding</keyword>
<keyword evidence="3" id="KW-0819">tRNA processing</keyword>
<evidence type="ECO:0000256" key="4">
    <source>
        <dbReference type="ARBA" id="ARBA00022695"/>
    </source>
</evidence>
<dbReference type="GO" id="GO:0046872">
    <property type="term" value="F:metal ion binding"/>
    <property type="evidence" value="ECO:0007669"/>
    <property type="project" value="UniProtKB-KW"/>
</dbReference>
<evidence type="ECO:0000256" key="8">
    <source>
        <dbReference type="ARBA" id="ARBA00022840"/>
    </source>
</evidence>
<protein>
    <recommendedName>
        <fullName evidence="14">Poly A polymerase head domain-containing protein</fullName>
    </recommendedName>
</protein>
<dbReference type="SUPFAM" id="SSF81891">
    <property type="entry name" value="Poly A polymerase C-terminal region-like"/>
    <property type="match status" value="1"/>
</dbReference>
<evidence type="ECO:0000259" key="12">
    <source>
        <dbReference type="Pfam" id="PF12627"/>
    </source>
</evidence>
<dbReference type="EMBL" id="LAZR01011527">
    <property type="protein sequence ID" value="KKM61210.1"/>
    <property type="molecule type" value="Genomic_DNA"/>
</dbReference>
<evidence type="ECO:0000256" key="2">
    <source>
        <dbReference type="ARBA" id="ARBA00022679"/>
    </source>
</evidence>
<keyword evidence="10" id="KW-0694">RNA-binding</keyword>
<dbReference type="CDD" id="cd05398">
    <property type="entry name" value="NT_ClassII-CCAase"/>
    <property type="match status" value="1"/>
</dbReference>
<dbReference type="Gene3D" id="3.30.460.10">
    <property type="entry name" value="Beta Polymerase, domain 2"/>
    <property type="match status" value="1"/>
</dbReference>
<keyword evidence="9" id="KW-0460">Magnesium</keyword>
<feature type="domain" description="tRNA nucleotidyltransferase/poly(A) polymerase RNA and SrmB- binding" evidence="12">
    <location>
        <begin position="153"/>
        <end position="215"/>
    </location>
</feature>
<comment type="cofactor">
    <cofactor evidence="1">
        <name>Mg(2+)</name>
        <dbReference type="ChEBI" id="CHEBI:18420"/>
    </cofactor>
</comment>
<keyword evidence="6" id="KW-0547">Nucleotide-binding</keyword>
<keyword evidence="5" id="KW-0479">Metal-binding</keyword>
<dbReference type="PANTHER" id="PTHR47545">
    <property type="entry name" value="MULTIFUNCTIONAL CCA PROTEIN"/>
    <property type="match status" value="1"/>
</dbReference>
<evidence type="ECO:0000313" key="13">
    <source>
        <dbReference type="EMBL" id="KKM61210.1"/>
    </source>
</evidence>
<dbReference type="GO" id="GO:0004810">
    <property type="term" value="F:CCA tRNA nucleotidyltransferase activity"/>
    <property type="evidence" value="ECO:0007669"/>
    <property type="project" value="InterPro"/>
</dbReference>
<proteinExistence type="predicted"/>
<dbReference type="InterPro" id="IPR043519">
    <property type="entry name" value="NT_sf"/>
</dbReference>
<dbReference type="GO" id="GO:0042245">
    <property type="term" value="P:RNA repair"/>
    <property type="evidence" value="ECO:0007669"/>
    <property type="project" value="UniProtKB-KW"/>
</dbReference>
<dbReference type="Gene3D" id="1.10.3090.10">
    <property type="entry name" value="cca-adding enzyme, domain 2"/>
    <property type="match status" value="1"/>
</dbReference>
<dbReference type="InterPro" id="IPR012006">
    <property type="entry name" value="CCA_bact"/>
</dbReference>
<dbReference type="InterPro" id="IPR032828">
    <property type="entry name" value="PolyA_RNA-bd"/>
</dbReference>
<keyword evidence="2" id="KW-0808">Transferase</keyword>
<comment type="caution">
    <text evidence="13">The sequence shown here is derived from an EMBL/GenBank/DDBJ whole genome shotgun (WGS) entry which is preliminary data.</text>
</comment>
<evidence type="ECO:0000256" key="5">
    <source>
        <dbReference type="ARBA" id="ARBA00022723"/>
    </source>
</evidence>
<dbReference type="GO" id="GO:0001680">
    <property type="term" value="P:tRNA 3'-terminal CCA addition"/>
    <property type="evidence" value="ECO:0007669"/>
    <property type="project" value="InterPro"/>
</dbReference>
<keyword evidence="7" id="KW-0692">RNA repair</keyword>
<dbReference type="PIRSF" id="PIRSF000813">
    <property type="entry name" value="CCA_bact"/>
    <property type="match status" value="1"/>
</dbReference>
<evidence type="ECO:0000256" key="6">
    <source>
        <dbReference type="ARBA" id="ARBA00022741"/>
    </source>
</evidence>
<reference evidence="13" key="1">
    <citation type="journal article" date="2015" name="Nature">
        <title>Complex archaea that bridge the gap between prokaryotes and eukaryotes.</title>
        <authorList>
            <person name="Spang A."/>
            <person name="Saw J.H."/>
            <person name="Jorgensen S.L."/>
            <person name="Zaremba-Niedzwiedzka K."/>
            <person name="Martijn J."/>
            <person name="Lind A.E."/>
            <person name="van Eijk R."/>
            <person name="Schleper C."/>
            <person name="Guy L."/>
            <person name="Ettema T.J."/>
        </authorList>
    </citation>
    <scope>NUCLEOTIDE SEQUENCE</scope>
</reference>
<organism evidence="13">
    <name type="scientific">marine sediment metagenome</name>
    <dbReference type="NCBI Taxonomy" id="412755"/>
    <lineage>
        <taxon>unclassified sequences</taxon>
        <taxon>metagenomes</taxon>
        <taxon>ecological metagenomes</taxon>
    </lineage>
</organism>
<evidence type="ECO:0000259" key="11">
    <source>
        <dbReference type="Pfam" id="PF01743"/>
    </source>
</evidence>
<dbReference type="InterPro" id="IPR002646">
    <property type="entry name" value="PolA_pol_head_dom"/>
</dbReference>
<evidence type="ECO:0000256" key="9">
    <source>
        <dbReference type="ARBA" id="ARBA00022842"/>
    </source>
</evidence>
<dbReference type="AlphaFoldDB" id="A0A0F9LAU3"/>
<evidence type="ECO:0000256" key="1">
    <source>
        <dbReference type="ARBA" id="ARBA00001946"/>
    </source>
</evidence>
<dbReference type="PANTHER" id="PTHR47545:SF1">
    <property type="entry name" value="MULTIFUNCTIONAL CCA PROTEIN"/>
    <property type="match status" value="1"/>
</dbReference>
<evidence type="ECO:0000256" key="10">
    <source>
        <dbReference type="ARBA" id="ARBA00022884"/>
    </source>
</evidence>
<feature type="domain" description="Poly A polymerase head" evidence="11">
    <location>
        <begin position="3"/>
        <end position="129"/>
    </location>
</feature>
<dbReference type="SUPFAM" id="SSF81301">
    <property type="entry name" value="Nucleotidyltransferase"/>
    <property type="match status" value="1"/>
</dbReference>
<name>A0A0F9LAU3_9ZZZZ</name>
<keyword evidence="4" id="KW-0548">Nucleotidyltransferase</keyword>
<sequence length="382" mass="43113">MKIYQVGGSVRDELLGIQPKDRDYVVVGATPEEMLERGFKQVGSDFPVFLHPESGDEYALARTERKTGPGYSGFETRFDPSITLEEDLLRRDLTINAMAKAYGPDVFEFSNEIIDPYGGRKDLEDGILRHVSPAFAEDPVRVLRVARFAARYGFQVAPTTLCFMLKMVIEGELDHLTEERVWAETEKAMMEDSPATYFDILDQCDALMAVMPQLEGCDSWFVRPLEYAAQKMKAGIVERFAILTADLDEQYCIAFYEQLKAPNNISRLAIKVNRVLPYFMSNLVYTAEQIMQVFNKIDAFRDDDALRVVINTLIALDSSVDIDRLSQAYSVAHSVSFADLTEDQRNTLKGLEIGEAIEQLRLNTIKEIFGEGNEVTQGTTQS</sequence>
<evidence type="ECO:0000256" key="3">
    <source>
        <dbReference type="ARBA" id="ARBA00022694"/>
    </source>
</evidence>
<dbReference type="Pfam" id="PF12627">
    <property type="entry name" value="PolyA_pol_RNAbd"/>
    <property type="match status" value="1"/>
</dbReference>
<dbReference type="Pfam" id="PF01743">
    <property type="entry name" value="PolyA_pol"/>
    <property type="match status" value="1"/>
</dbReference>
<dbReference type="GO" id="GO:0005524">
    <property type="term" value="F:ATP binding"/>
    <property type="evidence" value="ECO:0007669"/>
    <property type="project" value="UniProtKB-KW"/>
</dbReference>